<evidence type="ECO:0000256" key="10">
    <source>
        <dbReference type="ARBA" id="ARBA00030772"/>
    </source>
</evidence>
<dbReference type="GO" id="GO:0015628">
    <property type="term" value="P:protein secretion by the type II secretion system"/>
    <property type="evidence" value="ECO:0007669"/>
    <property type="project" value="InterPro"/>
</dbReference>
<dbReference type="Proteomes" id="UP000541185">
    <property type="component" value="Unassembled WGS sequence"/>
</dbReference>
<keyword evidence="8" id="KW-0653">Protein transport</keyword>
<sequence>MAHAGAHQRPRPPRRSAPHAQCRRRLGRHAGADPAPPIVARSPRPRAAREAAPWLWAAAGAVLGLLLAVTLFAPARWLAAAVGNATGGQLLLDDPRGTVWNGSAQLVLTGGAGSHDAAALPGRLQWSLGPRIDGVAARLRADCCMDRPLEVQAHLRWGGMRVDVADGVSQWPASVVAGLGTPFNTLQFDGDLRLSTQGLSVEWAAGRPQVRGRAELLALRLASRLSTLRPMGSYRITLQGGTPATLRLETLEGSLQLAGSGQWVGSRLHFRGEASAAPEREAALANLLNIIGRRTGPRSIISIG</sequence>
<comment type="caution">
    <text evidence="13">The sequence shown here is derived from an EMBL/GenBank/DDBJ whole genome shotgun (WGS) entry which is preliminary data.</text>
</comment>
<dbReference type="InterPro" id="IPR022792">
    <property type="entry name" value="T2SS_protein-GspN"/>
</dbReference>
<name>A0A848HKY1_9BURK</name>
<evidence type="ECO:0000256" key="12">
    <source>
        <dbReference type="SAM" id="Phobius"/>
    </source>
</evidence>
<proteinExistence type="inferred from homology"/>
<dbReference type="GO" id="GO:0005886">
    <property type="term" value="C:plasma membrane"/>
    <property type="evidence" value="ECO:0007669"/>
    <property type="project" value="UniProtKB-SubCell"/>
</dbReference>
<keyword evidence="14" id="KW-1185">Reference proteome</keyword>
<evidence type="ECO:0000256" key="9">
    <source>
        <dbReference type="ARBA" id="ARBA00023136"/>
    </source>
</evidence>
<evidence type="ECO:0000256" key="1">
    <source>
        <dbReference type="ARBA" id="ARBA00004533"/>
    </source>
</evidence>
<evidence type="ECO:0000256" key="11">
    <source>
        <dbReference type="SAM" id="MobiDB-lite"/>
    </source>
</evidence>
<evidence type="ECO:0000256" key="7">
    <source>
        <dbReference type="ARBA" id="ARBA00022692"/>
    </source>
</evidence>
<evidence type="ECO:0000256" key="2">
    <source>
        <dbReference type="ARBA" id="ARBA00007208"/>
    </source>
</evidence>
<dbReference type="EMBL" id="JABBFX010000005">
    <property type="protein sequence ID" value="NML48378.1"/>
    <property type="molecule type" value="Genomic_DNA"/>
</dbReference>
<evidence type="ECO:0000313" key="14">
    <source>
        <dbReference type="Proteomes" id="UP000541185"/>
    </source>
</evidence>
<organism evidence="13 14">
    <name type="scientific">Ramlibacter agri</name>
    <dbReference type="NCBI Taxonomy" id="2728837"/>
    <lineage>
        <taxon>Bacteria</taxon>
        <taxon>Pseudomonadati</taxon>
        <taxon>Pseudomonadota</taxon>
        <taxon>Betaproteobacteria</taxon>
        <taxon>Burkholderiales</taxon>
        <taxon>Comamonadaceae</taxon>
        <taxon>Ramlibacter</taxon>
    </lineage>
</organism>
<reference evidence="13 14" key="1">
    <citation type="submission" date="2020-04" db="EMBL/GenBank/DDBJ databases">
        <title>Ramlibacter sp. G-1-2-2 isolated from soil.</title>
        <authorList>
            <person name="Dahal R.H."/>
        </authorList>
    </citation>
    <scope>NUCLEOTIDE SEQUENCE [LARGE SCALE GENOMIC DNA]</scope>
    <source>
        <strain evidence="13 14">G-1-2-2</strain>
    </source>
</reference>
<keyword evidence="5" id="KW-1003">Cell membrane</keyword>
<protein>
    <recommendedName>
        <fullName evidence="3">Type II secretion system protein N</fullName>
    </recommendedName>
    <alternativeName>
        <fullName evidence="10">General secretion pathway protein N</fullName>
    </alternativeName>
</protein>
<evidence type="ECO:0000256" key="3">
    <source>
        <dbReference type="ARBA" id="ARBA00021563"/>
    </source>
</evidence>
<dbReference type="GO" id="GO:0015627">
    <property type="term" value="C:type II protein secretion system complex"/>
    <property type="evidence" value="ECO:0007669"/>
    <property type="project" value="InterPro"/>
</dbReference>
<dbReference type="Pfam" id="PF01203">
    <property type="entry name" value="T2SSN"/>
    <property type="match status" value="1"/>
</dbReference>
<keyword evidence="4" id="KW-0813">Transport</keyword>
<evidence type="ECO:0000256" key="5">
    <source>
        <dbReference type="ARBA" id="ARBA00022475"/>
    </source>
</evidence>
<dbReference type="AlphaFoldDB" id="A0A848HKY1"/>
<keyword evidence="12" id="KW-1133">Transmembrane helix</keyword>
<evidence type="ECO:0000313" key="13">
    <source>
        <dbReference type="EMBL" id="NML48378.1"/>
    </source>
</evidence>
<evidence type="ECO:0000256" key="6">
    <source>
        <dbReference type="ARBA" id="ARBA00022519"/>
    </source>
</evidence>
<evidence type="ECO:0000256" key="4">
    <source>
        <dbReference type="ARBA" id="ARBA00022448"/>
    </source>
</evidence>
<evidence type="ECO:0000256" key="8">
    <source>
        <dbReference type="ARBA" id="ARBA00022927"/>
    </source>
</evidence>
<feature type="compositionally biased region" description="Basic residues" evidence="11">
    <location>
        <begin position="1"/>
        <end position="28"/>
    </location>
</feature>
<feature type="region of interest" description="Disordered" evidence="11">
    <location>
        <begin position="1"/>
        <end position="44"/>
    </location>
</feature>
<keyword evidence="6" id="KW-0997">Cell inner membrane</keyword>
<keyword evidence="7 12" id="KW-0812">Transmembrane</keyword>
<keyword evidence="9 12" id="KW-0472">Membrane</keyword>
<comment type="subcellular location">
    <subcellularLocation>
        <location evidence="1">Cell inner membrane</location>
    </subcellularLocation>
</comment>
<comment type="similarity">
    <text evidence="2">Belongs to the GSP N family.</text>
</comment>
<gene>
    <name evidence="13" type="ORF">HHL11_31820</name>
</gene>
<accession>A0A848HKY1</accession>
<feature type="transmembrane region" description="Helical" evidence="12">
    <location>
        <begin position="54"/>
        <end position="73"/>
    </location>
</feature>